<organism evidence="2 3">
    <name type="scientific">Biomphalaria pfeifferi</name>
    <name type="common">Bloodfluke planorb</name>
    <name type="synonym">Freshwater snail</name>
    <dbReference type="NCBI Taxonomy" id="112525"/>
    <lineage>
        <taxon>Eukaryota</taxon>
        <taxon>Metazoa</taxon>
        <taxon>Spiralia</taxon>
        <taxon>Lophotrochozoa</taxon>
        <taxon>Mollusca</taxon>
        <taxon>Gastropoda</taxon>
        <taxon>Heterobranchia</taxon>
        <taxon>Euthyneura</taxon>
        <taxon>Panpulmonata</taxon>
        <taxon>Hygrophila</taxon>
        <taxon>Lymnaeoidea</taxon>
        <taxon>Planorbidae</taxon>
        <taxon>Biomphalaria</taxon>
    </lineage>
</organism>
<feature type="region of interest" description="Disordered" evidence="1">
    <location>
        <begin position="1"/>
        <end position="52"/>
    </location>
</feature>
<keyword evidence="3" id="KW-1185">Reference proteome</keyword>
<reference evidence="2" key="2">
    <citation type="submission" date="2023-04" db="EMBL/GenBank/DDBJ databases">
        <authorList>
            <person name="Bu L."/>
            <person name="Lu L."/>
            <person name="Laidemitt M.R."/>
            <person name="Zhang S.M."/>
            <person name="Mutuku M."/>
            <person name="Mkoji G."/>
            <person name="Steinauer M."/>
            <person name="Loker E.S."/>
        </authorList>
    </citation>
    <scope>NUCLEOTIDE SEQUENCE</scope>
    <source>
        <strain evidence="2">KasaAsao</strain>
        <tissue evidence="2">Whole Snail</tissue>
    </source>
</reference>
<dbReference type="EMBL" id="JASAOG010000010">
    <property type="protein sequence ID" value="KAK0066713.1"/>
    <property type="molecule type" value="Genomic_DNA"/>
</dbReference>
<feature type="non-terminal residue" evidence="2">
    <location>
        <position position="95"/>
    </location>
</feature>
<evidence type="ECO:0000256" key="1">
    <source>
        <dbReference type="SAM" id="MobiDB-lite"/>
    </source>
</evidence>
<proteinExistence type="predicted"/>
<reference evidence="2" key="1">
    <citation type="journal article" date="2023" name="PLoS Negl. Trop. Dis.">
        <title>A genome sequence for Biomphalaria pfeifferi, the major vector snail for the human-infecting parasite Schistosoma mansoni.</title>
        <authorList>
            <person name="Bu L."/>
            <person name="Lu L."/>
            <person name="Laidemitt M.R."/>
            <person name="Zhang S.M."/>
            <person name="Mutuku M."/>
            <person name="Mkoji G."/>
            <person name="Steinauer M."/>
            <person name="Loker E.S."/>
        </authorList>
    </citation>
    <scope>NUCLEOTIDE SEQUENCE</scope>
    <source>
        <strain evidence="2">KasaAsao</strain>
    </source>
</reference>
<dbReference type="Proteomes" id="UP001233172">
    <property type="component" value="Unassembled WGS sequence"/>
</dbReference>
<evidence type="ECO:0000313" key="2">
    <source>
        <dbReference type="EMBL" id="KAK0066713.1"/>
    </source>
</evidence>
<feature type="non-terminal residue" evidence="2">
    <location>
        <position position="1"/>
    </location>
</feature>
<protein>
    <submittedName>
        <fullName evidence="2">Muscleblind-like protein 3 isoform X14</fullName>
    </submittedName>
</protein>
<comment type="caution">
    <text evidence="2">The sequence shown here is derived from an EMBL/GenBank/DDBJ whole genome shotgun (WGS) entry which is preliminary data.</text>
</comment>
<dbReference type="AlphaFoldDB" id="A0AAD8C6T7"/>
<feature type="compositionally biased region" description="Low complexity" evidence="1">
    <location>
        <begin position="26"/>
        <end position="48"/>
    </location>
</feature>
<name>A0AAD8C6T7_BIOPF</name>
<sequence>TTLLYPTESSLPHHVQPPVLTSALGPSLMPSTSPSITTSSATSSSTMTGGHSILATATPSSMFLQSNVNSSNSVVHLPSLPHNAYHVEYFGSNKQ</sequence>
<feature type="compositionally biased region" description="Polar residues" evidence="1">
    <location>
        <begin position="1"/>
        <end position="10"/>
    </location>
</feature>
<gene>
    <name evidence="2" type="ORF">Bpfe_004145</name>
</gene>
<evidence type="ECO:0000313" key="3">
    <source>
        <dbReference type="Proteomes" id="UP001233172"/>
    </source>
</evidence>
<accession>A0AAD8C6T7</accession>